<evidence type="ECO:0000313" key="3">
    <source>
        <dbReference type="Proteomes" id="UP000284021"/>
    </source>
</evidence>
<dbReference type="PROSITE" id="PS50801">
    <property type="entry name" value="STAS"/>
    <property type="match status" value="1"/>
</dbReference>
<accession>A0A418XHD5</accession>
<dbReference type="InterPro" id="IPR002645">
    <property type="entry name" value="STAS_dom"/>
</dbReference>
<keyword evidence="3" id="KW-1185">Reference proteome</keyword>
<proteinExistence type="predicted"/>
<evidence type="ECO:0000313" key="2">
    <source>
        <dbReference type="EMBL" id="RJG11889.1"/>
    </source>
</evidence>
<reference evidence="2 3" key="1">
    <citation type="submission" date="2018-09" db="EMBL/GenBank/DDBJ databases">
        <authorList>
            <person name="Zhu H."/>
        </authorList>
    </citation>
    <scope>NUCLEOTIDE SEQUENCE [LARGE SCALE GENOMIC DNA]</scope>
    <source>
        <strain evidence="2 3">K1S02-6</strain>
    </source>
</reference>
<dbReference type="Proteomes" id="UP000284021">
    <property type="component" value="Unassembled WGS sequence"/>
</dbReference>
<gene>
    <name evidence="2" type="ORF">D3879_00735</name>
</gene>
<dbReference type="InterPro" id="IPR036513">
    <property type="entry name" value="STAS_dom_sf"/>
</dbReference>
<dbReference type="AlphaFoldDB" id="A0A418XHD5"/>
<dbReference type="InterPro" id="IPR058548">
    <property type="entry name" value="MlaB-like_STAS"/>
</dbReference>
<organism evidence="2 3">
    <name type="scientific">Pseudomonas cavernicola</name>
    <dbReference type="NCBI Taxonomy" id="2320866"/>
    <lineage>
        <taxon>Bacteria</taxon>
        <taxon>Pseudomonadati</taxon>
        <taxon>Pseudomonadota</taxon>
        <taxon>Gammaproteobacteria</taxon>
        <taxon>Pseudomonadales</taxon>
        <taxon>Pseudomonadaceae</taxon>
        <taxon>Pseudomonas</taxon>
    </lineage>
</organism>
<dbReference type="Pfam" id="PF13466">
    <property type="entry name" value="STAS_2"/>
    <property type="match status" value="1"/>
</dbReference>
<protein>
    <submittedName>
        <fullName evidence="2">STAS domain-containing protein</fullName>
    </submittedName>
</protein>
<dbReference type="EMBL" id="QYUR01000002">
    <property type="protein sequence ID" value="RJG11889.1"/>
    <property type="molecule type" value="Genomic_DNA"/>
</dbReference>
<dbReference type="RefSeq" id="WP_119952234.1">
    <property type="nucleotide sequence ID" value="NZ_QYUR01000002.1"/>
</dbReference>
<dbReference type="OrthoDB" id="7010146at2"/>
<name>A0A418XHD5_9PSED</name>
<comment type="caution">
    <text evidence="2">The sequence shown here is derived from an EMBL/GenBank/DDBJ whole genome shotgun (WGS) entry which is preliminary data.</text>
</comment>
<dbReference type="SUPFAM" id="SSF52091">
    <property type="entry name" value="SpoIIaa-like"/>
    <property type="match status" value="1"/>
</dbReference>
<feature type="domain" description="STAS" evidence="1">
    <location>
        <begin position="13"/>
        <end position="102"/>
    </location>
</feature>
<evidence type="ECO:0000259" key="1">
    <source>
        <dbReference type="PROSITE" id="PS50801"/>
    </source>
</evidence>
<dbReference type="Gene3D" id="3.30.750.24">
    <property type="entry name" value="STAS domain"/>
    <property type="match status" value="1"/>
</dbReference>
<sequence length="102" mass="10753">MSDAAIRQEADGVLQLAGVLDFRSGPLLRTEGERLIRAAKPAALVLDCSAVVHSSSVGLSLLLAFMRVAQSAGKTMTVRALPIEMHQIAQVSGLTELLLLDA</sequence>